<evidence type="ECO:0000313" key="16">
    <source>
        <dbReference type="EMBL" id="CAG5934044.1"/>
    </source>
</evidence>
<evidence type="ECO:0000256" key="9">
    <source>
        <dbReference type="ARBA" id="ARBA00023065"/>
    </source>
</evidence>
<keyword evidence="3" id="KW-0813">Transport</keyword>
<keyword evidence="5" id="KW-0769">Symport</keyword>
<feature type="transmembrane region" description="Helical" evidence="15">
    <location>
        <begin position="441"/>
        <end position="464"/>
    </location>
</feature>
<evidence type="ECO:0000256" key="3">
    <source>
        <dbReference type="ARBA" id="ARBA00022448"/>
    </source>
</evidence>
<comment type="caution">
    <text evidence="16">The sequence shown here is derived from an EMBL/GenBank/DDBJ whole genome shotgun (WGS) entry which is preliminary data.</text>
</comment>
<keyword evidence="7 15" id="KW-1133">Transmembrane helix</keyword>
<keyword evidence="9" id="KW-0406">Ion transport</keyword>
<dbReference type="GO" id="GO:0005886">
    <property type="term" value="C:plasma membrane"/>
    <property type="evidence" value="ECO:0007669"/>
    <property type="project" value="TreeGrafter"/>
</dbReference>
<evidence type="ECO:0000256" key="4">
    <source>
        <dbReference type="ARBA" id="ARBA00022692"/>
    </source>
</evidence>
<evidence type="ECO:0000256" key="2">
    <source>
        <dbReference type="ARBA" id="ARBA00006434"/>
    </source>
</evidence>
<dbReference type="PANTHER" id="PTHR45897">
    <property type="entry name" value="HIGH-AFFINITY CHOLINE TRANSPORTER 1"/>
    <property type="match status" value="1"/>
</dbReference>
<feature type="transmembrane region" description="Helical" evidence="15">
    <location>
        <begin position="361"/>
        <end position="385"/>
    </location>
</feature>
<feature type="region of interest" description="Disordered" evidence="14">
    <location>
        <begin position="1"/>
        <end position="24"/>
    </location>
</feature>
<keyword evidence="11" id="KW-0325">Glycoprotein</keyword>
<feature type="transmembrane region" description="Helical" evidence="15">
    <location>
        <begin position="65"/>
        <end position="89"/>
    </location>
</feature>
<feature type="region of interest" description="Disordered" evidence="14">
    <location>
        <begin position="37"/>
        <end position="59"/>
    </location>
</feature>
<dbReference type="GO" id="GO:0005307">
    <property type="term" value="F:choline:sodium symporter activity"/>
    <property type="evidence" value="ECO:0007669"/>
    <property type="project" value="TreeGrafter"/>
</dbReference>
<feature type="non-terminal residue" evidence="16">
    <location>
        <position position="1"/>
    </location>
</feature>
<evidence type="ECO:0000256" key="7">
    <source>
        <dbReference type="ARBA" id="ARBA00022989"/>
    </source>
</evidence>
<dbReference type="Gene3D" id="1.20.1730.10">
    <property type="entry name" value="Sodium/glucose cotransporter"/>
    <property type="match status" value="2"/>
</dbReference>
<evidence type="ECO:0000256" key="12">
    <source>
        <dbReference type="ARBA" id="ARBA00023201"/>
    </source>
</evidence>
<feature type="region of interest" description="Disordered" evidence="14">
    <location>
        <begin position="558"/>
        <end position="591"/>
    </location>
</feature>
<sequence>GRKKKKSQQQCLPTSDSGPPSGAVYLDGDERQLDAFASRAPGGSLTPGEESQGPSNVSLSTRPTMALHVPGLITMVVFYLLVLAIGIWASVKSKRMEKNALGGQMEVSFLANRRVTLAVGVFTMTATWVGGAFIIGIAETVYDPTKGLVWALIPLQMSVSFIPMRDKKYITMMDPFQRKYGKTLTSLLAIVPFISEVLWVPVTLISLGVTVSIFSDLPLSLCIWISAAVAIAYTVLGGLYSVAFTDVIQLSLVFLAVRSLRPGKRRLRRLQPDGVQPHAPGAMTGPAGGPQRSIGNLAFQDFHQRTLSSSSTSTARMMCFIAAGLVIVLGIPPVLIGAVAASTDWNLTSYGSPSPYERGEAAMVLPIVLLHLTPTAVFVVGMGAIAGAAMSSTDSCLLAATSIFTTNIYNTVRRQWVIRICILVVGVAGTSLTYLDSGVLSFWILSSDLTYTIMLPQLVCVLFVRTSNGYGAAAGYVVAFVMRVLCGEPLFGLPAVLRFPGCAWVDGVHVQRWPFKTICMLSSLGSVVVSSWASSQLFKKGILPERWDVLGVKAREALAPERRSPTPADGARGGDGENQRLASEPMLETRT</sequence>
<keyword evidence="12" id="KW-0739">Sodium transport</keyword>
<feature type="compositionally biased region" description="Polar residues" evidence="14">
    <location>
        <begin position="8"/>
        <end position="18"/>
    </location>
</feature>
<dbReference type="InterPro" id="IPR038377">
    <property type="entry name" value="Na/Glc_symporter_sf"/>
</dbReference>
<feature type="transmembrane region" description="Helical" evidence="15">
    <location>
        <begin position="184"/>
        <end position="211"/>
    </location>
</feature>
<feature type="transmembrane region" description="Helical" evidence="15">
    <location>
        <begin position="471"/>
        <end position="493"/>
    </location>
</feature>
<gene>
    <name evidence="16" type="ORF">MMEN_LOCUS13567</name>
</gene>
<dbReference type="EMBL" id="CAJRST010015557">
    <property type="protein sequence ID" value="CAG5934044.1"/>
    <property type="molecule type" value="Genomic_DNA"/>
</dbReference>
<dbReference type="Proteomes" id="UP000677803">
    <property type="component" value="Unassembled WGS sequence"/>
</dbReference>
<feature type="transmembrane region" description="Helical" evidence="15">
    <location>
        <begin position="115"/>
        <end position="135"/>
    </location>
</feature>
<evidence type="ECO:0000256" key="15">
    <source>
        <dbReference type="SAM" id="Phobius"/>
    </source>
</evidence>
<reference evidence="16" key="1">
    <citation type="submission" date="2021-05" db="EMBL/GenBank/DDBJ databases">
        <authorList>
            <person name="Tigano A."/>
        </authorList>
    </citation>
    <scope>NUCLEOTIDE SEQUENCE</scope>
</reference>
<feature type="transmembrane region" description="Helical" evidence="15">
    <location>
        <begin position="147"/>
        <end position="164"/>
    </location>
</feature>
<dbReference type="PROSITE" id="PS50283">
    <property type="entry name" value="NA_SOLUT_SYMP_3"/>
    <property type="match status" value="1"/>
</dbReference>
<dbReference type="PANTHER" id="PTHR45897:SF5">
    <property type="entry name" value="HIGH AFFINITY CHOLINE TRANSPORTER 1"/>
    <property type="match status" value="1"/>
</dbReference>
<keyword evidence="17" id="KW-1185">Reference proteome</keyword>
<comment type="subcellular location">
    <subcellularLocation>
        <location evidence="1">Membrane</location>
        <topology evidence="1">Multi-pass membrane protein</topology>
    </subcellularLocation>
</comment>
<dbReference type="AlphaFoldDB" id="A0A8S4BF40"/>
<dbReference type="OrthoDB" id="546820at2759"/>
<evidence type="ECO:0000256" key="8">
    <source>
        <dbReference type="ARBA" id="ARBA00023053"/>
    </source>
</evidence>
<organism evidence="16 17">
    <name type="scientific">Menidia menidia</name>
    <name type="common">Atlantic silverside</name>
    <dbReference type="NCBI Taxonomy" id="238744"/>
    <lineage>
        <taxon>Eukaryota</taxon>
        <taxon>Metazoa</taxon>
        <taxon>Chordata</taxon>
        <taxon>Craniata</taxon>
        <taxon>Vertebrata</taxon>
        <taxon>Euteleostomi</taxon>
        <taxon>Actinopterygii</taxon>
        <taxon>Neopterygii</taxon>
        <taxon>Teleostei</taxon>
        <taxon>Neoteleostei</taxon>
        <taxon>Acanthomorphata</taxon>
        <taxon>Ovalentaria</taxon>
        <taxon>Atherinomorphae</taxon>
        <taxon>Atheriniformes</taxon>
        <taxon>Atherinopsidae</taxon>
        <taxon>Menidiinae</taxon>
        <taxon>Menidia</taxon>
    </lineage>
</organism>
<evidence type="ECO:0000256" key="14">
    <source>
        <dbReference type="SAM" id="MobiDB-lite"/>
    </source>
</evidence>
<dbReference type="Pfam" id="PF00474">
    <property type="entry name" value="SSF"/>
    <property type="match status" value="2"/>
</dbReference>
<evidence type="ECO:0000256" key="11">
    <source>
        <dbReference type="ARBA" id="ARBA00023180"/>
    </source>
</evidence>
<proteinExistence type="inferred from homology"/>
<dbReference type="InterPro" id="IPR001734">
    <property type="entry name" value="Na/solute_symporter"/>
</dbReference>
<dbReference type="CDD" id="cd11474">
    <property type="entry name" value="SLC5sbd_CHT"/>
    <property type="match status" value="1"/>
</dbReference>
<keyword evidence="10 15" id="KW-0472">Membrane</keyword>
<comment type="similarity">
    <text evidence="2 13">Belongs to the sodium:solute symporter (SSF) (TC 2.A.21) family.</text>
</comment>
<evidence type="ECO:0000256" key="1">
    <source>
        <dbReference type="ARBA" id="ARBA00004141"/>
    </source>
</evidence>
<name>A0A8S4BF40_9TELE</name>
<feature type="transmembrane region" description="Helical" evidence="15">
    <location>
        <begin position="223"/>
        <end position="256"/>
    </location>
</feature>
<feature type="transmembrane region" description="Helical" evidence="15">
    <location>
        <begin position="416"/>
        <end position="435"/>
    </location>
</feature>
<evidence type="ECO:0000256" key="6">
    <source>
        <dbReference type="ARBA" id="ARBA00022979"/>
    </source>
</evidence>
<evidence type="ECO:0000256" key="10">
    <source>
        <dbReference type="ARBA" id="ARBA00023136"/>
    </source>
</evidence>
<evidence type="ECO:0000256" key="5">
    <source>
        <dbReference type="ARBA" id="ARBA00022847"/>
    </source>
</evidence>
<accession>A0A8S4BF40</accession>
<keyword evidence="6" id="KW-0530">Neurotransmitter biosynthesis</keyword>
<evidence type="ECO:0000313" key="17">
    <source>
        <dbReference type="Proteomes" id="UP000677803"/>
    </source>
</evidence>
<feature type="transmembrane region" description="Helical" evidence="15">
    <location>
        <begin position="317"/>
        <end position="341"/>
    </location>
</feature>
<dbReference type="InterPro" id="IPR052244">
    <property type="entry name" value="Choline_transporter"/>
</dbReference>
<protein>
    <submittedName>
        <fullName evidence="16">(Atlantic silverside) hypothetical protein</fullName>
    </submittedName>
</protein>
<dbReference type="GO" id="GO:0008292">
    <property type="term" value="P:acetylcholine biosynthetic process"/>
    <property type="evidence" value="ECO:0007669"/>
    <property type="project" value="TreeGrafter"/>
</dbReference>
<keyword evidence="8" id="KW-0915">Sodium</keyword>
<evidence type="ECO:0000256" key="13">
    <source>
        <dbReference type="RuleBase" id="RU362091"/>
    </source>
</evidence>
<keyword evidence="4 15" id="KW-0812">Transmembrane</keyword>